<keyword evidence="6" id="KW-0175">Coiled coil</keyword>
<name>A0A0F9HCQ2_9ZZZZ</name>
<dbReference type="InterPro" id="IPR035901">
    <property type="entry name" value="GIY-YIG_endonuc_sf"/>
</dbReference>
<dbReference type="Pfam" id="PF08459">
    <property type="entry name" value="UvrC_RNaseH_dom"/>
    <property type="match status" value="1"/>
</dbReference>
<organism evidence="10">
    <name type="scientific">marine sediment metagenome</name>
    <dbReference type="NCBI Taxonomy" id="412755"/>
    <lineage>
        <taxon>unclassified sequences</taxon>
        <taxon>metagenomes</taxon>
        <taxon>ecological metagenomes</taxon>
    </lineage>
</organism>
<dbReference type="GO" id="GO:0009381">
    <property type="term" value="F:excinuclease ABC activity"/>
    <property type="evidence" value="ECO:0007669"/>
    <property type="project" value="InterPro"/>
</dbReference>
<sequence length="608" mass="71622">MKDLELQRKSLPQEPGIYLFKDSKGIIIYIGKALDIRKRVNQYFLKTSYNDPYYEEKIKELVQKILNIEYIVTENEKEALILENIQIKKHLPRYNVIMRDSKSYPWVAIFYSEDFPRIRVLRNPEKYSQDNLFFGPFTDKKEIIRILRDLRKIFPYCSCKKPTKKRRNPCLYYQLKLCPGPCFTEITKEEYRDNIKKIELFLKGETNELKKLIEKKMELAAEKQKYEFAAIWRDKLDAIDHATDQQNVLSDHEANKDIIGFYNKDNYMSMVIIQIRDGRIINKNSFNFDLREKLAHKTEIYSSILEQYYQDFKTQLPEVIIIAEINDQFDLLIKFLKDMIPFIQLRPPIDDYEASLLRIANKNAKVMVIQQTEMEQIMMDEEDFRQNVLKEAKDVLNLSKEPRIIEGFDISNIEGKDATGSMVYFLEGKPYNKNYRHFNIKTKSKPDDVAMIKEVLKRRYTLLLKRNMVLPDLILVDGGKGQLNAGISVLKELNLNIPIIGLAKKNEEIYIPNEKSPIILPLNSSLLKLFQRIRNEAHRFSIRLHKVQRKKRLTRSRLDDIEGVGPVTRNKLLNHFGSVDNIKKATLEDISQIVSKKLAYSVLEELNK</sequence>
<dbReference type="InterPro" id="IPR036876">
    <property type="entry name" value="UVR_dom_sf"/>
</dbReference>
<proteinExistence type="inferred from homology"/>
<evidence type="ECO:0000256" key="5">
    <source>
        <dbReference type="ARBA" id="ARBA00023204"/>
    </source>
</evidence>
<keyword evidence="1" id="KW-0963">Cytoplasm</keyword>
<dbReference type="SUPFAM" id="SSF82771">
    <property type="entry name" value="GIY-YIG endonuclease"/>
    <property type="match status" value="1"/>
</dbReference>
<dbReference type="Gene3D" id="1.10.150.20">
    <property type="entry name" value="5' to 3' exonuclease, C-terminal subdomain"/>
    <property type="match status" value="1"/>
</dbReference>
<evidence type="ECO:0000313" key="10">
    <source>
        <dbReference type="EMBL" id="KKM13141.1"/>
    </source>
</evidence>
<dbReference type="GO" id="GO:0006289">
    <property type="term" value="P:nucleotide-excision repair"/>
    <property type="evidence" value="ECO:0007669"/>
    <property type="project" value="InterPro"/>
</dbReference>
<dbReference type="Pfam" id="PF14520">
    <property type="entry name" value="HHH_5"/>
    <property type="match status" value="1"/>
</dbReference>
<keyword evidence="3" id="KW-0228">DNA excision</keyword>
<dbReference type="GO" id="GO:0009380">
    <property type="term" value="C:excinuclease repair complex"/>
    <property type="evidence" value="ECO:0007669"/>
    <property type="project" value="InterPro"/>
</dbReference>
<evidence type="ECO:0000256" key="6">
    <source>
        <dbReference type="SAM" id="Coils"/>
    </source>
</evidence>
<evidence type="ECO:0000259" key="7">
    <source>
        <dbReference type="PROSITE" id="PS50151"/>
    </source>
</evidence>
<dbReference type="EMBL" id="LAZR01015445">
    <property type="protein sequence ID" value="KKM13141.1"/>
    <property type="molecule type" value="Genomic_DNA"/>
</dbReference>
<dbReference type="AlphaFoldDB" id="A0A0F9HCQ2"/>
<evidence type="ECO:0000256" key="2">
    <source>
        <dbReference type="ARBA" id="ARBA00022763"/>
    </source>
</evidence>
<dbReference type="Gene3D" id="3.40.1440.10">
    <property type="entry name" value="GIY-YIG endonuclease"/>
    <property type="match status" value="1"/>
</dbReference>
<dbReference type="CDD" id="cd10434">
    <property type="entry name" value="GIY-YIG_UvrC_Cho"/>
    <property type="match status" value="1"/>
</dbReference>
<dbReference type="PROSITE" id="PS50165">
    <property type="entry name" value="UVRC"/>
    <property type="match status" value="1"/>
</dbReference>
<evidence type="ECO:0000259" key="8">
    <source>
        <dbReference type="PROSITE" id="PS50164"/>
    </source>
</evidence>
<reference evidence="10" key="1">
    <citation type="journal article" date="2015" name="Nature">
        <title>Complex archaea that bridge the gap between prokaryotes and eukaryotes.</title>
        <authorList>
            <person name="Spang A."/>
            <person name="Saw J.H."/>
            <person name="Jorgensen S.L."/>
            <person name="Zaremba-Niedzwiedzka K."/>
            <person name="Martijn J."/>
            <person name="Lind A.E."/>
            <person name="van Eijk R."/>
            <person name="Schleper C."/>
            <person name="Guy L."/>
            <person name="Ettema T.J."/>
        </authorList>
    </citation>
    <scope>NUCLEOTIDE SEQUENCE</scope>
</reference>
<dbReference type="Pfam" id="PF02151">
    <property type="entry name" value="UVR"/>
    <property type="match status" value="1"/>
</dbReference>
<dbReference type="SMART" id="SM00465">
    <property type="entry name" value="GIYc"/>
    <property type="match status" value="1"/>
</dbReference>
<dbReference type="InterPro" id="IPR004791">
    <property type="entry name" value="UvrC"/>
</dbReference>
<feature type="domain" description="UVR" evidence="7">
    <location>
        <begin position="207"/>
        <end position="242"/>
    </location>
</feature>
<dbReference type="SUPFAM" id="SSF47781">
    <property type="entry name" value="RuvA domain 2-like"/>
    <property type="match status" value="1"/>
</dbReference>
<gene>
    <name evidence="10" type="ORF">LCGC14_1719270</name>
</gene>
<dbReference type="InterPro" id="IPR050066">
    <property type="entry name" value="UvrABC_protein_C"/>
</dbReference>
<dbReference type="InterPro" id="IPR001943">
    <property type="entry name" value="UVR_dom"/>
</dbReference>
<evidence type="ECO:0000256" key="3">
    <source>
        <dbReference type="ARBA" id="ARBA00022769"/>
    </source>
</evidence>
<evidence type="ECO:0000259" key="9">
    <source>
        <dbReference type="PROSITE" id="PS50165"/>
    </source>
</evidence>
<dbReference type="PANTHER" id="PTHR30562">
    <property type="entry name" value="UVRC/OXIDOREDUCTASE"/>
    <property type="match status" value="1"/>
</dbReference>
<dbReference type="HAMAP" id="MF_00203">
    <property type="entry name" value="UvrC"/>
    <property type="match status" value="1"/>
</dbReference>
<dbReference type="Pfam" id="PF22920">
    <property type="entry name" value="UvrC_RNaseH"/>
    <property type="match status" value="1"/>
</dbReference>
<dbReference type="Pfam" id="PF01541">
    <property type="entry name" value="GIY-YIG"/>
    <property type="match status" value="1"/>
</dbReference>
<dbReference type="InterPro" id="IPR047296">
    <property type="entry name" value="GIY-YIG_UvrC_Cho"/>
</dbReference>
<evidence type="ECO:0000256" key="1">
    <source>
        <dbReference type="ARBA" id="ARBA00022490"/>
    </source>
</evidence>
<protein>
    <recommendedName>
        <fullName evidence="11">Excinuclease ABC subunit C</fullName>
    </recommendedName>
</protein>
<dbReference type="PROSITE" id="PS50151">
    <property type="entry name" value="UVR"/>
    <property type="match status" value="1"/>
</dbReference>
<dbReference type="InterPro" id="IPR000305">
    <property type="entry name" value="GIY-YIG_endonuc"/>
</dbReference>
<dbReference type="Gene3D" id="3.30.420.340">
    <property type="entry name" value="UvrC, RNAse H endonuclease domain"/>
    <property type="match status" value="1"/>
</dbReference>
<keyword evidence="4" id="KW-0267">Excision nuclease</keyword>
<dbReference type="InterPro" id="IPR038476">
    <property type="entry name" value="UvrC_RNase_H_dom_sf"/>
</dbReference>
<dbReference type="PANTHER" id="PTHR30562:SF1">
    <property type="entry name" value="UVRABC SYSTEM PROTEIN C"/>
    <property type="match status" value="1"/>
</dbReference>
<feature type="coiled-coil region" evidence="6">
    <location>
        <begin position="202"/>
        <end position="229"/>
    </location>
</feature>
<comment type="caution">
    <text evidence="10">The sequence shown here is derived from an EMBL/GenBank/DDBJ whole genome shotgun (WGS) entry which is preliminary data.</text>
</comment>
<keyword evidence="2" id="KW-0227">DNA damage</keyword>
<feature type="domain" description="GIY-YIG" evidence="8">
    <location>
        <begin position="13"/>
        <end position="96"/>
    </location>
</feature>
<evidence type="ECO:0000256" key="4">
    <source>
        <dbReference type="ARBA" id="ARBA00022881"/>
    </source>
</evidence>
<dbReference type="SUPFAM" id="SSF46600">
    <property type="entry name" value="C-terminal UvrC-binding domain of UvrB"/>
    <property type="match status" value="1"/>
</dbReference>
<dbReference type="FunFam" id="3.40.1440.10:FF:000001">
    <property type="entry name" value="UvrABC system protein C"/>
    <property type="match status" value="1"/>
</dbReference>
<dbReference type="InterPro" id="IPR010994">
    <property type="entry name" value="RuvA_2-like"/>
</dbReference>
<dbReference type="InterPro" id="IPR001162">
    <property type="entry name" value="UvrC_RNase_H_dom"/>
</dbReference>
<dbReference type="PROSITE" id="PS50164">
    <property type="entry name" value="GIY_YIG"/>
    <property type="match status" value="1"/>
</dbReference>
<accession>A0A0F9HCQ2</accession>
<dbReference type="NCBIfam" id="TIGR00194">
    <property type="entry name" value="uvrC"/>
    <property type="match status" value="1"/>
</dbReference>
<evidence type="ECO:0008006" key="11">
    <source>
        <dbReference type="Google" id="ProtNLM"/>
    </source>
</evidence>
<keyword evidence="5" id="KW-0234">DNA repair</keyword>
<feature type="domain" description="UvrC family homology region profile" evidence="9">
    <location>
        <begin position="258"/>
        <end position="490"/>
    </location>
</feature>